<evidence type="ECO:0000313" key="2">
    <source>
        <dbReference type="Proteomes" id="UP000422108"/>
    </source>
</evidence>
<accession>A0A5K8A9U3</accession>
<proteinExistence type="predicted"/>
<protein>
    <recommendedName>
        <fullName evidence="3">Lipoprotein</fullName>
    </recommendedName>
</protein>
<evidence type="ECO:0008006" key="3">
    <source>
        <dbReference type="Google" id="ProtNLM"/>
    </source>
</evidence>
<gene>
    <name evidence="1" type="ORF">DSCOOX_24460</name>
</gene>
<reference evidence="1 2" key="1">
    <citation type="submission" date="2019-11" db="EMBL/GenBank/DDBJ databases">
        <title>Comparative genomics of hydrocarbon-degrading Desulfosarcina strains.</title>
        <authorList>
            <person name="Watanabe M."/>
            <person name="Kojima H."/>
            <person name="Fukui M."/>
        </authorList>
    </citation>
    <scope>NUCLEOTIDE SEQUENCE [LARGE SCALE GENOMIC DNA]</scope>
    <source>
        <strain evidence="2">oXyS1</strain>
    </source>
</reference>
<evidence type="ECO:0000313" key="1">
    <source>
        <dbReference type="EMBL" id="BBO89266.1"/>
    </source>
</evidence>
<dbReference type="PROSITE" id="PS51257">
    <property type="entry name" value="PROKAR_LIPOPROTEIN"/>
    <property type="match status" value="1"/>
</dbReference>
<organism evidence="1 2">
    <name type="scientific">Desulfosarcina ovata subsp. ovata</name>
    <dbReference type="NCBI Taxonomy" id="2752305"/>
    <lineage>
        <taxon>Bacteria</taxon>
        <taxon>Pseudomonadati</taxon>
        <taxon>Thermodesulfobacteriota</taxon>
        <taxon>Desulfobacteria</taxon>
        <taxon>Desulfobacterales</taxon>
        <taxon>Desulfosarcinaceae</taxon>
        <taxon>Desulfosarcina</taxon>
    </lineage>
</organism>
<name>A0A5K8A9U3_9BACT</name>
<keyword evidence="2" id="KW-1185">Reference proteome</keyword>
<sequence length="92" mass="10579">MKTSPFLLVVTAGAIMGMAACTHKPYHPTKPDRMWASDHADCEMSVRAEIRDEPPTTYDAYDEMKLIKACMKAKGWRWERASWFKPRKASDE</sequence>
<dbReference type="AlphaFoldDB" id="A0A5K8A9U3"/>
<dbReference type="RefSeq" id="WP_155310488.1">
    <property type="nucleotide sequence ID" value="NZ_AP021879.1"/>
</dbReference>
<dbReference type="Proteomes" id="UP000422108">
    <property type="component" value="Chromosome"/>
</dbReference>
<dbReference type="EMBL" id="AP021879">
    <property type="protein sequence ID" value="BBO89266.1"/>
    <property type="molecule type" value="Genomic_DNA"/>
</dbReference>